<dbReference type="RefSeq" id="WP_088872764.1">
    <property type="nucleotide sequence ID" value="NZ_CP022111.1"/>
</dbReference>
<proteinExistence type="inferred from homology"/>
<accession>A0A248JUE4</accession>
<evidence type="ECO:0000256" key="2">
    <source>
        <dbReference type="ARBA" id="ARBA00022723"/>
    </source>
</evidence>
<dbReference type="Gene3D" id="1.20.120.450">
    <property type="entry name" value="dinb family like domain"/>
    <property type="match status" value="1"/>
</dbReference>
<feature type="binding site" evidence="3">
    <location>
        <position position="50"/>
    </location>
    <ligand>
        <name>a divalent metal cation</name>
        <dbReference type="ChEBI" id="CHEBI:60240"/>
    </ligand>
</feature>
<reference evidence="4 5" key="1">
    <citation type="submission" date="2017-06" db="EMBL/GenBank/DDBJ databases">
        <title>Complete genome sequence of Nitrospirillum amazonense strain CBAmC, an endophytic nitrogen-fixing and plant growth-promoting bacterium, isolated from sugarcane.</title>
        <authorList>
            <person name="Schwab S."/>
            <person name="dos Santos Teixeira K.R."/>
            <person name="Simoes Araujo J.L."/>
            <person name="Soares Vidal M."/>
            <person name="Borges de Freitas H.R."/>
            <person name="Rivello Crivelaro A.L."/>
            <person name="Bueno de Camargo Nunes A."/>
            <person name="dos Santos C.M."/>
            <person name="Palmeira da Silva Rosa D."/>
            <person name="da Silva Padilha D."/>
            <person name="da Silva E."/>
            <person name="Araujo Terra L."/>
            <person name="Soares Mendes V."/>
            <person name="Farinelli L."/>
            <person name="Magalhaes Cruz L."/>
            <person name="Baldani J.I."/>
        </authorList>
    </citation>
    <scope>NUCLEOTIDE SEQUENCE [LARGE SCALE GENOMIC DNA]</scope>
    <source>
        <strain evidence="4 5">CBAmC</strain>
    </source>
</reference>
<sequence>MADPRHIVLLAQYNAWMNAKVLEAAARLPAEALTADWGAFFRSILGTLNHLMVADLLWLRRFRTHPAGYTTLDPVMALPPPTRLDEALYADLASLAADRQVMDTAISQWAACIRPCDLNHVLAYTSSTGTACARRFGDLIVHFFNHQTHHRGQVTTLLTQAGQDVGITDLVALIPDEAP</sequence>
<dbReference type="Proteomes" id="UP000197153">
    <property type="component" value="Chromosome 2"/>
</dbReference>
<dbReference type="Pfam" id="PF05163">
    <property type="entry name" value="DinB"/>
    <property type="match status" value="1"/>
</dbReference>
<name>A0A248JUE4_9PROT</name>
<protein>
    <submittedName>
        <fullName evidence="4">Damage-inducible protein DinB</fullName>
    </submittedName>
</protein>
<dbReference type="InterPro" id="IPR034660">
    <property type="entry name" value="DinB/YfiT-like"/>
</dbReference>
<evidence type="ECO:0000313" key="4">
    <source>
        <dbReference type="EMBL" id="ASG22146.1"/>
    </source>
</evidence>
<dbReference type="PANTHER" id="PTHR37302:SF1">
    <property type="entry name" value="PROTEIN DINB"/>
    <property type="match status" value="1"/>
</dbReference>
<gene>
    <name evidence="4" type="ORF">Y958_14300</name>
</gene>
<feature type="binding site" evidence="3">
    <location>
        <position position="150"/>
    </location>
    <ligand>
        <name>a divalent metal cation</name>
        <dbReference type="ChEBI" id="CHEBI:60240"/>
    </ligand>
</feature>
<dbReference type="AlphaFoldDB" id="A0A248JUE4"/>
<feature type="binding site" evidence="3">
    <location>
        <position position="146"/>
    </location>
    <ligand>
        <name>a divalent metal cation</name>
        <dbReference type="ChEBI" id="CHEBI:60240"/>
    </ligand>
</feature>
<evidence type="ECO:0000313" key="5">
    <source>
        <dbReference type="Proteomes" id="UP000197153"/>
    </source>
</evidence>
<dbReference type="KEGG" id="nao:Y958_14300"/>
<organism evidence="4 5">
    <name type="scientific">Nitrospirillum viridazoti CBAmc</name>
    <dbReference type="NCBI Taxonomy" id="1441467"/>
    <lineage>
        <taxon>Bacteria</taxon>
        <taxon>Pseudomonadati</taxon>
        <taxon>Pseudomonadota</taxon>
        <taxon>Alphaproteobacteria</taxon>
        <taxon>Rhodospirillales</taxon>
        <taxon>Azospirillaceae</taxon>
        <taxon>Nitrospirillum</taxon>
        <taxon>Nitrospirillum viridazoti</taxon>
    </lineage>
</organism>
<dbReference type="GO" id="GO:0046872">
    <property type="term" value="F:metal ion binding"/>
    <property type="evidence" value="ECO:0007669"/>
    <property type="project" value="UniProtKB-KW"/>
</dbReference>
<dbReference type="EMBL" id="CP022111">
    <property type="protein sequence ID" value="ASG22146.1"/>
    <property type="molecule type" value="Genomic_DNA"/>
</dbReference>
<dbReference type="SUPFAM" id="SSF109854">
    <property type="entry name" value="DinB/YfiT-like putative metalloenzymes"/>
    <property type="match status" value="1"/>
</dbReference>
<evidence type="ECO:0000256" key="1">
    <source>
        <dbReference type="ARBA" id="ARBA00008635"/>
    </source>
</evidence>
<dbReference type="InterPro" id="IPR007837">
    <property type="entry name" value="DinB"/>
</dbReference>
<dbReference type="PANTHER" id="PTHR37302">
    <property type="entry name" value="SLR1116 PROTEIN"/>
    <property type="match status" value="1"/>
</dbReference>
<keyword evidence="5" id="KW-1185">Reference proteome</keyword>
<comment type="similarity">
    <text evidence="1">Belongs to the DinB family.</text>
</comment>
<keyword evidence="2 3" id="KW-0479">Metal-binding</keyword>
<evidence type="ECO:0000256" key="3">
    <source>
        <dbReference type="PIRSR" id="PIRSR607837-1"/>
    </source>
</evidence>